<dbReference type="SMART" id="SM01397">
    <property type="entry name" value="Ribosomal_S3Ae"/>
    <property type="match status" value="1"/>
</dbReference>
<evidence type="ECO:0000256" key="2">
    <source>
        <dbReference type="ARBA" id="ARBA00023274"/>
    </source>
</evidence>
<keyword evidence="1 3" id="KW-0689">Ribosomal protein</keyword>
<sequence length="178" mass="20259">MNQPNSWYKVKAIEFDNAEIGSVYGNETNIPNRLIFVNANNLPDIKTKPGFKLGFRLISSTENTANAQLESLILSREQVGRMVRHNSSKLDVVRKTKINEKEYAIKTIVIISKAENKYKKFVRAEANDFIDGLADKKDLKELILDVLTGKPQNQLHKKLGKIYPTRATEVRMIEKLGN</sequence>
<dbReference type="GO" id="GO:0006412">
    <property type="term" value="P:translation"/>
    <property type="evidence" value="ECO:0007669"/>
    <property type="project" value="InterPro"/>
</dbReference>
<evidence type="ECO:0000313" key="4">
    <source>
        <dbReference type="Proteomes" id="UP000009375"/>
    </source>
</evidence>
<dbReference type="Proteomes" id="UP000009375">
    <property type="component" value="Unassembled WGS sequence"/>
</dbReference>
<dbReference type="EMBL" id="GG730066">
    <property type="protein sequence ID" value="EEZ92637.1"/>
    <property type="molecule type" value="Genomic_DNA"/>
</dbReference>
<name>D2EG78_PARA4</name>
<accession>D2EG78</accession>
<gene>
    <name evidence="3" type="ORF">BJBARM4_0771</name>
</gene>
<proteinExistence type="predicted"/>
<dbReference type="GO" id="GO:0005840">
    <property type="term" value="C:ribosome"/>
    <property type="evidence" value="ECO:0007669"/>
    <property type="project" value="UniProtKB-KW"/>
</dbReference>
<keyword evidence="2" id="KW-0687">Ribonucleoprotein</keyword>
<evidence type="ECO:0000256" key="1">
    <source>
        <dbReference type="ARBA" id="ARBA00022980"/>
    </source>
</evidence>
<dbReference type="InterPro" id="IPR001593">
    <property type="entry name" value="Ribosomal_eS1"/>
</dbReference>
<dbReference type="GO" id="GO:1990904">
    <property type="term" value="C:ribonucleoprotein complex"/>
    <property type="evidence" value="ECO:0007669"/>
    <property type="project" value="UniProtKB-KW"/>
</dbReference>
<reference evidence="3 4" key="1">
    <citation type="journal article" date="2010" name="Proc. Natl. Acad. Sci. U.S.A.">
        <title>Enigmatic, ultrasmall, uncultivated Archaea.</title>
        <authorList>
            <person name="Baker B.J."/>
            <person name="Comolli L.R."/>
            <person name="Dick G.J."/>
            <person name="Hauser L.J."/>
            <person name="Hyatt D."/>
            <person name="Dill B.D."/>
            <person name="Land M.L."/>
            <person name="Verberkmoes N.C."/>
            <person name="Hettich R.L."/>
            <person name="Banfield J.F."/>
        </authorList>
    </citation>
    <scope>NUCLEOTIDE SEQUENCE [LARGE SCALE GENOMIC DNA]</scope>
</reference>
<evidence type="ECO:0000313" key="3">
    <source>
        <dbReference type="EMBL" id="EEZ92637.1"/>
    </source>
</evidence>
<dbReference type="GO" id="GO:0003735">
    <property type="term" value="F:structural constituent of ribosome"/>
    <property type="evidence" value="ECO:0007669"/>
    <property type="project" value="InterPro"/>
</dbReference>
<protein>
    <submittedName>
        <fullName evidence="3">Ribosomal protein S3AE</fullName>
    </submittedName>
</protein>
<organism evidence="3 4">
    <name type="scientific">Candidatus Parvarchaeum acidiphilum ARMAN-4</name>
    <dbReference type="NCBI Taxonomy" id="662760"/>
    <lineage>
        <taxon>Archaea</taxon>
        <taxon>Candidatus Parvarchaeota</taxon>
        <taxon>Candidatus Parvarchaeum</taxon>
    </lineage>
</organism>
<dbReference type="Pfam" id="PF01015">
    <property type="entry name" value="Ribosomal_S3Ae"/>
    <property type="match status" value="1"/>
</dbReference>
<dbReference type="AlphaFoldDB" id="D2EG78"/>